<keyword evidence="1" id="KW-0067">ATP-binding</keyword>
<dbReference type="GO" id="GO:0004672">
    <property type="term" value="F:protein kinase activity"/>
    <property type="evidence" value="ECO:0007669"/>
    <property type="project" value="InterPro"/>
</dbReference>
<proteinExistence type="predicted"/>
<keyword evidence="5" id="KW-1185">Reference proteome</keyword>
<dbReference type="Gene3D" id="3.30.200.20">
    <property type="entry name" value="Phosphorylase Kinase, domain 1"/>
    <property type="match status" value="1"/>
</dbReference>
<dbReference type="GO" id="GO:0005524">
    <property type="term" value="F:ATP binding"/>
    <property type="evidence" value="ECO:0007669"/>
    <property type="project" value="UniProtKB-UniRule"/>
</dbReference>
<dbReference type="Gene3D" id="1.10.510.10">
    <property type="entry name" value="Transferase(Phosphotransferase) domain 1"/>
    <property type="match status" value="1"/>
</dbReference>
<dbReference type="Proteomes" id="UP001415857">
    <property type="component" value="Unassembled WGS sequence"/>
</dbReference>
<dbReference type="EMBL" id="JBBPBK010000013">
    <property type="protein sequence ID" value="KAK9271481.1"/>
    <property type="molecule type" value="Genomic_DNA"/>
</dbReference>
<sequence>MYLGYIVLGLALVFFIIVCKVFKRTKTKEEKIEAPNKVVAVDESSNKPSAVTSEYKTGMSRSDISITSTDSVLVSSSLVVLTSPVANGLKFEDLLKAPAELLGRGKHSSIYKVVINDGMTLAVKRIKDWAISKDDFKWRMQKIDQVKHPNVLPPLAFYCSKQEKLLVYEYQKNGSLFKLLHGTQMGRQFDWASRLNVASRIAEALAFMHHELRDEGIGHGNLKSNNILFNEEHGAMHQ</sequence>
<keyword evidence="2" id="KW-0472">Membrane</keyword>
<evidence type="ECO:0000256" key="2">
    <source>
        <dbReference type="SAM" id="Phobius"/>
    </source>
</evidence>
<dbReference type="SUPFAM" id="SSF56112">
    <property type="entry name" value="Protein kinase-like (PK-like)"/>
    <property type="match status" value="1"/>
</dbReference>
<protein>
    <recommendedName>
        <fullName evidence="3">Protein kinase domain-containing protein</fullName>
    </recommendedName>
</protein>
<dbReference type="PROSITE" id="PS00107">
    <property type="entry name" value="PROTEIN_KINASE_ATP"/>
    <property type="match status" value="1"/>
</dbReference>
<evidence type="ECO:0000313" key="4">
    <source>
        <dbReference type="EMBL" id="KAK9271481.1"/>
    </source>
</evidence>
<feature type="transmembrane region" description="Helical" evidence="2">
    <location>
        <begin position="6"/>
        <end position="22"/>
    </location>
</feature>
<reference evidence="4 5" key="1">
    <citation type="journal article" date="2024" name="Plant J.">
        <title>Genome sequences and population genomics reveal climatic adaptation and genomic divergence between two closely related sweetgum species.</title>
        <authorList>
            <person name="Xu W.Q."/>
            <person name="Ren C.Q."/>
            <person name="Zhang X.Y."/>
            <person name="Comes H.P."/>
            <person name="Liu X.H."/>
            <person name="Li Y.G."/>
            <person name="Kettle C.J."/>
            <person name="Jalonen R."/>
            <person name="Gaisberger H."/>
            <person name="Ma Y.Z."/>
            <person name="Qiu Y.X."/>
        </authorList>
    </citation>
    <scope>NUCLEOTIDE SEQUENCE [LARGE SCALE GENOMIC DNA]</scope>
    <source>
        <strain evidence="4">Hangzhou</strain>
    </source>
</reference>
<dbReference type="InterPro" id="IPR000719">
    <property type="entry name" value="Prot_kinase_dom"/>
</dbReference>
<dbReference type="PANTHER" id="PTHR48007">
    <property type="entry name" value="LEUCINE-RICH REPEAT RECEPTOR-LIKE PROTEIN KINASE PXC1"/>
    <property type="match status" value="1"/>
</dbReference>
<feature type="binding site" evidence="1">
    <location>
        <position position="124"/>
    </location>
    <ligand>
        <name>ATP</name>
        <dbReference type="ChEBI" id="CHEBI:30616"/>
    </ligand>
</feature>
<dbReference type="InterPro" id="IPR017441">
    <property type="entry name" value="Protein_kinase_ATP_BS"/>
</dbReference>
<accession>A0AAP0NFY4</accession>
<dbReference type="InterPro" id="IPR046959">
    <property type="entry name" value="PRK1-6/SRF4-like"/>
</dbReference>
<dbReference type="Pfam" id="PF00069">
    <property type="entry name" value="Pkinase"/>
    <property type="match status" value="1"/>
</dbReference>
<dbReference type="AlphaFoldDB" id="A0AAP0NFY4"/>
<organism evidence="4 5">
    <name type="scientific">Liquidambar formosana</name>
    <name type="common">Formosan gum</name>
    <dbReference type="NCBI Taxonomy" id="63359"/>
    <lineage>
        <taxon>Eukaryota</taxon>
        <taxon>Viridiplantae</taxon>
        <taxon>Streptophyta</taxon>
        <taxon>Embryophyta</taxon>
        <taxon>Tracheophyta</taxon>
        <taxon>Spermatophyta</taxon>
        <taxon>Magnoliopsida</taxon>
        <taxon>eudicotyledons</taxon>
        <taxon>Gunneridae</taxon>
        <taxon>Pentapetalae</taxon>
        <taxon>Saxifragales</taxon>
        <taxon>Altingiaceae</taxon>
        <taxon>Liquidambar</taxon>
    </lineage>
</organism>
<dbReference type="PANTHER" id="PTHR48007:SF79">
    <property type="entry name" value="(WILD MALAYSIAN BANANA) HYPOTHETICAL PROTEIN"/>
    <property type="match status" value="1"/>
</dbReference>
<keyword evidence="1" id="KW-0547">Nucleotide-binding</keyword>
<evidence type="ECO:0000256" key="1">
    <source>
        <dbReference type="PROSITE-ProRule" id="PRU10141"/>
    </source>
</evidence>
<dbReference type="PROSITE" id="PS50011">
    <property type="entry name" value="PROTEIN_KINASE_DOM"/>
    <property type="match status" value="1"/>
</dbReference>
<keyword evidence="2" id="KW-1133">Transmembrane helix</keyword>
<gene>
    <name evidence="4" type="ORF">L1049_001840</name>
</gene>
<comment type="caution">
    <text evidence="4">The sequence shown here is derived from an EMBL/GenBank/DDBJ whole genome shotgun (WGS) entry which is preliminary data.</text>
</comment>
<evidence type="ECO:0000313" key="5">
    <source>
        <dbReference type="Proteomes" id="UP001415857"/>
    </source>
</evidence>
<name>A0AAP0NFY4_LIQFO</name>
<dbReference type="InterPro" id="IPR011009">
    <property type="entry name" value="Kinase-like_dom_sf"/>
</dbReference>
<keyword evidence="2" id="KW-0812">Transmembrane</keyword>
<evidence type="ECO:0000259" key="3">
    <source>
        <dbReference type="PROSITE" id="PS50011"/>
    </source>
</evidence>
<feature type="domain" description="Protein kinase" evidence="3">
    <location>
        <begin position="96"/>
        <end position="238"/>
    </location>
</feature>